<evidence type="ECO:0000313" key="2">
    <source>
        <dbReference type="Proteomes" id="UP001497457"/>
    </source>
</evidence>
<dbReference type="AlphaFoldDB" id="A0ABC9A553"/>
<reference evidence="1" key="1">
    <citation type="submission" date="2024-10" db="EMBL/GenBank/DDBJ databases">
        <authorList>
            <person name="Ryan C."/>
        </authorList>
    </citation>
    <scope>NUCLEOTIDE SEQUENCE [LARGE SCALE GENOMIC DNA]</scope>
</reference>
<proteinExistence type="predicted"/>
<sequence length="302" mass="34459">MAAPVELDQQFVMLRTAMHEKIFEYIGRKQSSGEWVRRLPELAKRLEDVLYTKFSNRNDYYNMMKGPVEPQLQFAIKTLSTQNQQNQQNPQMARETTSSSFATMTPVGNHHALCQQSASLLADTQTNNADECARTDTGLLQHQRIEDMAALSGVDGQFVMLRTAMNEKIFEYIGKRQKLAQWQKRLPKLAKMLEEVLYTKFPNRNDYYNMMKGPIEPPLLYVIKTLSAQNQQNQQNPQMARDTASSSATMTPDVNLGDLCEQFASLLADAQNNNADELDGARKILSILAFVQRIYIHLITLK</sequence>
<organism evidence="1 2">
    <name type="scientific">Urochloa decumbens</name>
    <dbReference type="NCBI Taxonomy" id="240449"/>
    <lineage>
        <taxon>Eukaryota</taxon>
        <taxon>Viridiplantae</taxon>
        <taxon>Streptophyta</taxon>
        <taxon>Embryophyta</taxon>
        <taxon>Tracheophyta</taxon>
        <taxon>Spermatophyta</taxon>
        <taxon>Magnoliopsida</taxon>
        <taxon>Liliopsida</taxon>
        <taxon>Poales</taxon>
        <taxon>Poaceae</taxon>
        <taxon>PACMAD clade</taxon>
        <taxon>Panicoideae</taxon>
        <taxon>Panicodae</taxon>
        <taxon>Paniceae</taxon>
        <taxon>Melinidinae</taxon>
        <taxon>Urochloa</taxon>
    </lineage>
</organism>
<dbReference type="Proteomes" id="UP001497457">
    <property type="component" value="Chromosome 2b"/>
</dbReference>
<dbReference type="EMBL" id="OZ075112">
    <property type="protein sequence ID" value="CAL4971524.1"/>
    <property type="molecule type" value="Genomic_DNA"/>
</dbReference>
<accession>A0ABC9A553</accession>
<gene>
    <name evidence="1" type="ORF">URODEC1_LOCUS50721</name>
</gene>
<keyword evidence="2" id="KW-1185">Reference proteome</keyword>
<name>A0ABC9A553_9POAL</name>
<protein>
    <submittedName>
        <fullName evidence="1">Uncharacterized protein</fullName>
    </submittedName>
</protein>
<evidence type="ECO:0000313" key="1">
    <source>
        <dbReference type="EMBL" id="CAL4971524.1"/>
    </source>
</evidence>